<dbReference type="EMBL" id="LAZR01058455">
    <property type="protein sequence ID" value="KKK69855.1"/>
    <property type="molecule type" value="Genomic_DNA"/>
</dbReference>
<evidence type="ECO:0000313" key="1">
    <source>
        <dbReference type="EMBL" id="KKK69855.1"/>
    </source>
</evidence>
<accession>A0A0F8Y851</accession>
<dbReference type="AlphaFoldDB" id="A0A0F8Y851"/>
<proteinExistence type="predicted"/>
<comment type="caution">
    <text evidence="1">The sequence shown here is derived from an EMBL/GenBank/DDBJ whole genome shotgun (WGS) entry which is preliminary data.</text>
</comment>
<sequence>MDTYNKCMNSFLDDFTLWRKHKGYQDFSIMIVKYNPAQVEKIWVTQLEEYKSDRLIDG</sequence>
<gene>
    <name evidence="1" type="ORF">LCGC14_2929860</name>
</gene>
<reference evidence="1" key="1">
    <citation type="journal article" date="2015" name="Nature">
        <title>Complex archaea that bridge the gap between prokaryotes and eukaryotes.</title>
        <authorList>
            <person name="Spang A."/>
            <person name="Saw J.H."/>
            <person name="Jorgensen S.L."/>
            <person name="Zaremba-Niedzwiedzka K."/>
            <person name="Martijn J."/>
            <person name="Lind A.E."/>
            <person name="van Eijk R."/>
            <person name="Schleper C."/>
            <person name="Guy L."/>
            <person name="Ettema T.J."/>
        </authorList>
    </citation>
    <scope>NUCLEOTIDE SEQUENCE</scope>
</reference>
<protein>
    <submittedName>
        <fullName evidence="1">Uncharacterized protein</fullName>
    </submittedName>
</protein>
<name>A0A0F8Y851_9ZZZZ</name>
<organism evidence="1">
    <name type="scientific">marine sediment metagenome</name>
    <dbReference type="NCBI Taxonomy" id="412755"/>
    <lineage>
        <taxon>unclassified sequences</taxon>
        <taxon>metagenomes</taxon>
        <taxon>ecological metagenomes</taxon>
    </lineage>
</organism>